<feature type="transmembrane region" description="Helical" evidence="8">
    <location>
        <begin position="121"/>
        <end position="143"/>
    </location>
</feature>
<feature type="transmembrane region" description="Helical" evidence="8">
    <location>
        <begin position="65"/>
        <end position="85"/>
    </location>
</feature>
<evidence type="ECO:0000256" key="8">
    <source>
        <dbReference type="SAM" id="Phobius"/>
    </source>
</evidence>
<dbReference type="RefSeq" id="WP_377945813.1">
    <property type="nucleotide sequence ID" value="NZ_JBHUCX010000099.1"/>
</dbReference>
<dbReference type="InterPro" id="IPR037294">
    <property type="entry name" value="ABC_BtuC-like"/>
</dbReference>
<sequence>MMRTLKARNGRMCFFITIWSIVLLCMFVLHVGLGSVYVSPWQVIRAIANRPVEPYQRWIIWNLRLPRSLIAPVAGGMLGLAGALMQALTRNPLAEPSLTGVSAGSIFGIVLWLVYMPNAEAMPLFLPLVAFLGGVGSMLVMYALTRQLKDEPFVLVLKGVIVSAVLSSASSLFLIQHNNQMPTVMLWIVGSLNAKVWSDWLTLWPWALVAIPLGICCCRLANVLQLGADVAVSLGVRLQHARLCLFLVAALLTAGAVSVVGAISFVGLIGPHIARRLVGHDAFRVFPMSMLVSACLLLSADFVTQIAGQIFGNIASALPVGAVTSLFGAPFFLYLIVRSRREQR</sequence>
<keyword evidence="5 8" id="KW-0812">Transmembrane</keyword>
<dbReference type="EMBL" id="JBHUCX010000099">
    <property type="protein sequence ID" value="MFD1677891.1"/>
    <property type="molecule type" value="Genomic_DNA"/>
</dbReference>
<organism evidence="9 10">
    <name type="scientific">Alicyclobacillus fodiniaquatilis</name>
    <dbReference type="NCBI Taxonomy" id="1661150"/>
    <lineage>
        <taxon>Bacteria</taxon>
        <taxon>Bacillati</taxon>
        <taxon>Bacillota</taxon>
        <taxon>Bacilli</taxon>
        <taxon>Bacillales</taxon>
        <taxon>Alicyclobacillaceae</taxon>
        <taxon>Alicyclobacillus</taxon>
    </lineage>
</organism>
<feature type="transmembrane region" description="Helical" evidence="8">
    <location>
        <begin position="12"/>
        <end position="33"/>
    </location>
</feature>
<evidence type="ECO:0000256" key="7">
    <source>
        <dbReference type="ARBA" id="ARBA00023136"/>
    </source>
</evidence>
<feature type="transmembrane region" description="Helical" evidence="8">
    <location>
        <begin position="282"/>
        <end position="303"/>
    </location>
</feature>
<keyword evidence="6 8" id="KW-1133">Transmembrane helix</keyword>
<evidence type="ECO:0000256" key="4">
    <source>
        <dbReference type="ARBA" id="ARBA00022475"/>
    </source>
</evidence>
<protein>
    <submittedName>
        <fullName evidence="9">FecCD family ABC transporter permease</fullName>
    </submittedName>
</protein>
<evidence type="ECO:0000256" key="2">
    <source>
        <dbReference type="ARBA" id="ARBA00007935"/>
    </source>
</evidence>
<feature type="transmembrane region" description="Helical" evidence="8">
    <location>
        <begin position="155"/>
        <end position="175"/>
    </location>
</feature>
<accession>A0ABW4JN80</accession>
<dbReference type="PANTHER" id="PTHR30472:SF24">
    <property type="entry name" value="FERRIC ENTEROBACTIN TRANSPORT SYSTEM PERMEASE PROTEIN FEPG"/>
    <property type="match status" value="1"/>
</dbReference>
<reference evidence="10" key="1">
    <citation type="journal article" date="2019" name="Int. J. Syst. Evol. Microbiol.">
        <title>The Global Catalogue of Microorganisms (GCM) 10K type strain sequencing project: providing services to taxonomists for standard genome sequencing and annotation.</title>
        <authorList>
            <consortium name="The Broad Institute Genomics Platform"/>
            <consortium name="The Broad Institute Genome Sequencing Center for Infectious Disease"/>
            <person name="Wu L."/>
            <person name="Ma J."/>
        </authorList>
    </citation>
    <scope>NUCLEOTIDE SEQUENCE [LARGE SCALE GENOMIC DNA]</scope>
    <source>
        <strain evidence="10">CGMCC 1.12286</strain>
    </source>
</reference>
<dbReference type="Proteomes" id="UP001597079">
    <property type="component" value="Unassembled WGS sequence"/>
</dbReference>
<gene>
    <name evidence="9" type="ORF">ACFSB2_24815</name>
</gene>
<dbReference type="Gene3D" id="1.10.3470.10">
    <property type="entry name" value="ABC transporter involved in vitamin B12 uptake, BtuC"/>
    <property type="match status" value="1"/>
</dbReference>
<evidence type="ECO:0000256" key="6">
    <source>
        <dbReference type="ARBA" id="ARBA00022989"/>
    </source>
</evidence>
<keyword evidence="3" id="KW-0813">Transport</keyword>
<name>A0ABW4JN80_9BACL</name>
<comment type="caution">
    <text evidence="9">The sequence shown here is derived from an EMBL/GenBank/DDBJ whole genome shotgun (WGS) entry which is preliminary data.</text>
</comment>
<keyword evidence="4" id="KW-1003">Cell membrane</keyword>
<evidence type="ECO:0000313" key="9">
    <source>
        <dbReference type="EMBL" id="MFD1677891.1"/>
    </source>
</evidence>
<dbReference type="InterPro" id="IPR000522">
    <property type="entry name" value="ABC_transptr_permease_BtuC"/>
</dbReference>
<feature type="transmembrane region" description="Helical" evidence="8">
    <location>
        <begin position="97"/>
        <end position="115"/>
    </location>
</feature>
<keyword evidence="7 8" id="KW-0472">Membrane</keyword>
<comment type="subcellular location">
    <subcellularLocation>
        <location evidence="1">Cell membrane</location>
        <topology evidence="1">Multi-pass membrane protein</topology>
    </subcellularLocation>
</comment>
<proteinExistence type="inferred from homology"/>
<evidence type="ECO:0000256" key="5">
    <source>
        <dbReference type="ARBA" id="ARBA00022692"/>
    </source>
</evidence>
<dbReference type="SUPFAM" id="SSF81345">
    <property type="entry name" value="ABC transporter involved in vitamin B12 uptake, BtuC"/>
    <property type="match status" value="1"/>
</dbReference>
<comment type="similarity">
    <text evidence="2">Belongs to the binding-protein-dependent transport system permease family. FecCD subfamily.</text>
</comment>
<feature type="transmembrane region" description="Helical" evidence="8">
    <location>
        <begin position="315"/>
        <end position="337"/>
    </location>
</feature>
<dbReference type="PANTHER" id="PTHR30472">
    <property type="entry name" value="FERRIC ENTEROBACTIN TRANSPORT SYSTEM PERMEASE PROTEIN"/>
    <property type="match status" value="1"/>
</dbReference>
<evidence type="ECO:0000256" key="1">
    <source>
        <dbReference type="ARBA" id="ARBA00004651"/>
    </source>
</evidence>
<feature type="transmembrane region" description="Helical" evidence="8">
    <location>
        <begin position="203"/>
        <end position="222"/>
    </location>
</feature>
<evidence type="ECO:0000313" key="10">
    <source>
        <dbReference type="Proteomes" id="UP001597079"/>
    </source>
</evidence>
<dbReference type="Pfam" id="PF01032">
    <property type="entry name" value="FecCD"/>
    <property type="match status" value="1"/>
</dbReference>
<evidence type="ECO:0000256" key="3">
    <source>
        <dbReference type="ARBA" id="ARBA00022448"/>
    </source>
</evidence>
<keyword evidence="10" id="KW-1185">Reference proteome</keyword>
<feature type="transmembrane region" description="Helical" evidence="8">
    <location>
        <begin position="243"/>
        <end position="270"/>
    </location>
</feature>
<dbReference type="CDD" id="cd06550">
    <property type="entry name" value="TM_ABC_iron-siderophores_like"/>
    <property type="match status" value="1"/>
</dbReference>